<dbReference type="FunFam" id="3.90.1150.10:FF:000006">
    <property type="entry name" value="Phosphoserine aminotransferase"/>
    <property type="match status" value="1"/>
</dbReference>
<keyword evidence="7 11" id="KW-0663">Pyridoxal phosphate</keyword>
<feature type="binding site" evidence="11">
    <location>
        <begin position="234"/>
        <end position="235"/>
    </location>
    <ligand>
        <name>pyridoxal 5'-phosphate</name>
        <dbReference type="ChEBI" id="CHEBI:597326"/>
    </ligand>
</feature>
<comment type="catalytic activity">
    <reaction evidence="9 11">
        <text>4-(phosphooxy)-L-threonine + 2-oxoglutarate = (R)-3-hydroxy-2-oxo-4-phosphooxybutanoate + L-glutamate</text>
        <dbReference type="Rhea" id="RHEA:16573"/>
        <dbReference type="ChEBI" id="CHEBI:16810"/>
        <dbReference type="ChEBI" id="CHEBI:29985"/>
        <dbReference type="ChEBI" id="CHEBI:58452"/>
        <dbReference type="ChEBI" id="CHEBI:58538"/>
        <dbReference type="EC" id="2.6.1.52"/>
    </reaction>
</comment>
<evidence type="ECO:0000256" key="8">
    <source>
        <dbReference type="ARBA" id="ARBA00023299"/>
    </source>
</evidence>
<proteinExistence type="inferred from homology"/>
<sequence length="358" mass="39764">MTERVFNFHAGTGALPAEVLQQAAAEMMNYRDTGMGVMELSHRSDAYQRLHQDARERLRKLLAIPATHDVLFLQGGASHQFVMIPANFAKGGRLGYADTGIWANNAMQQASLYGATYKVTAVSAGGYRTIPMDFHVKEDTSYVHITSNNTIYGTAYRVFPQLGVPLVADMSSDLLSRPLDVGQFGLIYAGAQKNIGIAGVTIVIIDRDWMAKGNERLPKILQYRTHAEADSIFNTPPTYAIYVLGLALQWVEAQGGVAEMDRRAQAKSGRIYEVLDRYPEVYRPHAEHTYRSRMNAVFTLCDEAKTEGFVRAAAAAGFVGIQGHRRVGGLRISLYNAVPREGVEKLADWMDDYAQRHR</sequence>
<dbReference type="PANTHER" id="PTHR43247">
    <property type="entry name" value="PHOSPHOSERINE AMINOTRANSFERASE"/>
    <property type="match status" value="1"/>
</dbReference>
<name>A0A841R125_9FIRM</name>
<feature type="modified residue" description="N6-(pyridoxal phosphate)lysine" evidence="11">
    <location>
        <position position="193"/>
    </location>
</feature>
<dbReference type="FunFam" id="3.40.640.10:FF:000010">
    <property type="entry name" value="Phosphoserine aminotransferase"/>
    <property type="match status" value="1"/>
</dbReference>
<evidence type="ECO:0000313" key="14">
    <source>
        <dbReference type="Proteomes" id="UP000591941"/>
    </source>
</evidence>
<feature type="binding site" evidence="11">
    <location>
        <begin position="77"/>
        <end position="78"/>
    </location>
    <ligand>
        <name>pyridoxal 5'-phosphate</name>
        <dbReference type="ChEBI" id="CHEBI:597326"/>
    </ligand>
</feature>
<protein>
    <recommendedName>
        <fullName evidence="11">Phosphoserine aminotransferase</fullName>
        <ecNumber evidence="11">2.6.1.52</ecNumber>
    </recommendedName>
    <alternativeName>
        <fullName evidence="11">Phosphohydroxythreonine aminotransferase</fullName>
        <shortName evidence="11">PSAT</shortName>
    </alternativeName>
</protein>
<dbReference type="InterPro" id="IPR000192">
    <property type="entry name" value="Aminotrans_V_dom"/>
</dbReference>
<dbReference type="EMBL" id="JACHHI010000002">
    <property type="protein sequence ID" value="MBB6477605.1"/>
    <property type="molecule type" value="Genomic_DNA"/>
</dbReference>
<feature type="binding site" evidence="11">
    <location>
        <position position="169"/>
    </location>
    <ligand>
        <name>pyridoxal 5'-phosphate</name>
        <dbReference type="ChEBI" id="CHEBI:597326"/>
    </ligand>
</feature>
<dbReference type="SUPFAM" id="SSF53383">
    <property type="entry name" value="PLP-dependent transferases"/>
    <property type="match status" value="1"/>
</dbReference>
<gene>
    <name evidence="11" type="primary">serC</name>
    <name evidence="13" type="ORF">HNR45_000635</name>
</gene>
<dbReference type="GeneID" id="93485907"/>
<keyword evidence="14" id="KW-1185">Reference proteome</keyword>
<comment type="caution">
    <text evidence="13">The sequence shown here is derived from an EMBL/GenBank/DDBJ whole genome shotgun (WGS) entry which is preliminary data.</text>
</comment>
<accession>A0A841R125</accession>
<dbReference type="Gene3D" id="3.90.1150.10">
    <property type="entry name" value="Aspartate Aminotransferase, domain 1"/>
    <property type="match status" value="1"/>
</dbReference>
<dbReference type="RefSeq" id="WP_159822960.1">
    <property type="nucleotide sequence ID" value="NZ_CABWNB010000003.1"/>
</dbReference>
<feature type="binding site" evidence="11">
    <location>
        <position position="150"/>
    </location>
    <ligand>
        <name>pyridoxal 5'-phosphate</name>
        <dbReference type="ChEBI" id="CHEBI:597326"/>
    </ligand>
</feature>
<organism evidence="13 14">
    <name type="scientific">Negativicoccus succinicivorans</name>
    <dbReference type="NCBI Taxonomy" id="620903"/>
    <lineage>
        <taxon>Bacteria</taxon>
        <taxon>Bacillati</taxon>
        <taxon>Bacillota</taxon>
        <taxon>Negativicutes</taxon>
        <taxon>Veillonellales</taxon>
        <taxon>Veillonellaceae</taxon>
        <taxon>Negativicoccus</taxon>
    </lineage>
</organism>
<dbReference type="Gene3D" id="3.40.640.10">
    <property type="entry name" value="Type I PLP-dependent aspartate aminotransferase-like (Major domain)"/>
    <property type="match status" value="1"/>
</dbReference>
<evidence type="ECO:0000256" key="6">
    <source>
        <dbReference type="ARBA" id="ARBA00022679"/>
    </source>
</evidence>
<dbReference type="PANTHER" id="PTHR43247:SF1">
    <property type="entry name" value="PHOSPHOSERINE AMINOTRANSFERASE"/>
    <property type="match status" value="1"/>
</dbReference>
<dbReference type="GO" id="GO:0005737">
    <property type="term" value="C:cytoplasm"/>
    <property type="evidence" value="ECO:0007669"/>
    <property type="project" value="UniProtKB-SubCell"/>
</dbReference>
<evidence type="ECO:0000256" key="4">
    <source>
        <dbReference type="ARBA" id="ARBA00022576"/>
    </source>
</evidence>
<evidence type="ECO:0000256" key="10">
    <source>
        <dbReference type="ARBA" id="ARBA00049007"/>
    </source>
</evidence>
<dbReference type="HAMAP" id="MF_00160">
    <property type="entry name" value="SerC_aminotrans_5"/>
    <property type="match status" value="1"/>
</dbReference>
<evidence type="ECO:0000256" key="1">
    <source>
        <dbReference type="ARBA" id="ARBA00003483"/>
    </source>
</evidence>
<evidence type="ECO:0000256" key="5">
    <source>
        <dbReference type="ARBA" id="ARBA00022605"/>
    </source>
</evidence>
<evidence type="ECO:0000259" key="12">
    <source>
        <dbReference type="Pfam" id="PF00266"/>
    </source>
</evidence>
<feature type="binding site" evidence="11">
    <location>
        <position position="43"/>
    </location>
    <ligand>
        <name>L-glutamate</name>
        <dbReference type="ChEBI" id="CHEBI:29985"/>
    </ligand>
</feature>
<dbReference type="Proteomes" id="UP000591941">
    <property type="component" value="Unassembled WGS sequence"/>
</dbReference>
<dbReference type="EC" id="2.6.1.52" evidence="11"/>
<dbReference type="AlphaFoldDB" id="A0A841R125"/>
<dbReference type="InterPro" id="IPR015424">
    <property type="entry name" value="PyrdxlP-dep_Trfase"/>
</dbReference>
<dbReference type="UniPathway" id="UPA00135">
    <property type="reaction ID" value="UER00197"/>
</dbReference>
<feature type="binding site" evidence="11">
    <location>
        <position position="192"/>
    </location>
    <ligand>
        <name>pyridoxal 5'-phosphate</name>
        <dbReference type="ChEBI" id="CHEBI:597326"/>
    </ligand>
</feature>
<comment type="similarity">
    <text evidence="3 11">Belongs to the class-V pyridoxal-phosphate-dependent aminotransferase family. SerC subfamily.</text>
</comment>
<dbReference type="GO" id="GO:0004648">
    <property type="term" value="F:O-phospho-L-serine:2-oxoglutarate aminotransferase activity"/>
    <property type="evidence" value="ECO:0007669"/>
    <property type="project" value="UniProtKB-UniRule"/>
</dbReference>
<comment type="pathway">
    <text evidence="2 11">Amino-acid biosynthesis; L-serine biosynthesis; L-serine from 3-phospho-D-glycerate: step 2/3.</text>
</comment>
<reference evidence="13 14" key="1">
    <citation type="submission" date="2020-08" db="EMBL/GenBank/DDBJ databases">
        <title>Genomic Encyclopedia of Type Strains, Phase IV (KMG-IV): sequencing the most valuable type-strain genomes for metagenomic binning, comparative biology and taxonomic classification.</title>
        <authorList>
            <person name="Goeker M."/>
        </authorList>
    </citation>
    <scope>NUCLEOTIDE SEQUENCE [LARGE SCALE GENOMIC DNA]</scope>
    <source>
        <strain evidence="13 14">DSM 21255</strain>
    </source>
</reference>
<comment type="subcellular location">
    <subcellularLocation>
        <location evidence="11">Cytoplasm</location>
    </subcellularLocation>
</comment>
<evidence type="ECO:0000256" key="2">
    <source>
        <dbReference type="ARBA" id="ARBA00005099"/>
    </source>
</evidence>
<evidence type="ECO:0000256" key="9">
    <source>
        <dbReference type="ARBA" id="ARBA00047630"/>
    </source>
</evidence>
<dbReference type="InterPro" id="IPR015421">
    <property type="entry name" value="PyrdxlP-dep_Trfase_major"/>
</dbReference>
<dbReference type="OrthoDB" id="9809412at2"/>
<dbReference type="GO" id="GO:0006564">
    <property type="term" value="P:L-serine biosynthetic process"/>
    <property type="evidence" value="ECO:0007669"/>
    <property type="project" value="UniProtKB-UniRule"/>
</dbReference>
<keyword evidence="6 11" id="KW-0808">Transferase</keyword>
<dbReference type="InterPro" id="IPR020578">
    <property type="entry name" value="Aminotrans_V_PyrdxlP_BS"/>
</dbReference>
<evidence type="ECO:0000256" key="7">
    <source>
        <dbReference type="ARBA" id="ARBA00022898"/>
    </source>
</evidence>
<keyword evidence="11" id="KW-0963">Cytoplasm</keyword>
<keyword evidence="4 11" id="KW-0032">Aminotransferase</keyword>
<comment type="subunit">
    <text evidence="11">Homodimer.</text>
</comment>
<feature type="binding site" evidence="11">
    <location>
        <position position="102"/>
    </location>
    <ligand>
        <name>pyridoxal 5'-phosphate</name>
        <dbReference type="ChEBI" id="CHEBI:597326"/>
    </ligand>
</feature>
<keyword evidence="5 11" id="KW-0028">Amino-acid biosynthesis</keyword>
<keyword evidence="8 11" id="KW-0718">Serine biosynthesis</keyword>
<dbReference type="PROSITE" id="PS00595">
    <property type="entry name" value="AA_TRANSFER_CLASS_5"/>
    <property type="match status" value="1"/>
</dbReference>
<dbReference type="InterPro" id="IPR015422">
    <property type="entry name" value="PyrdxlP-dep_Trfase_small"/>
</dbReference>
<evidence type="ECO:0000313" key="13">
    <source>
        <dbReference type="EMBL" id="MBB6477605.1"/>
    </source>
</evidence>
<dbReference type="Pfam" id="PF00266">
    <property type="entry name" value="Aminotran_5"/>
    <property type="match status" value="1"/>
</dbReference>
<dbReference type="InterPro" id="IPR022278">
    <property type="entry name" value="Pser_aminoTfrase"/>
</dbReference>
<comment type="cofactor">
    <cofactor evidence="11">
        <name>pyridoxal 5'-phosphate</name>
        <dbReference type="ChEBI" id="CHEBI:597326"/>
    </cofactor>
    <text evidence="11">Binds 1 pyridoxal phosphate per subunit.</text>
</comment>
<evidence type="ECO:0000256" key="11">
    <source>
        <dbReference type="HAMAP-Rule" id="MF_00160"/>
    </source>
</evidence>
<comment type="function">
    <text evidence="1 11">Catalyzes the reversible conversion of 3-phosphohydroxypyruvate to phosphoserine and of 3-hydroxy-2-oxo-4-phosphonooxybutanoate to phosphohydroxythreonine.</text>
</comment>
<dbReference type="NCBIfam" id="NF003764">
    <property type="entry name" value="PRK05355.1"/>
    <property type="match status" value="1"/>
</dbReference>
<dbReference type="GO" id="GO:0030170">
    <property type="term" value="F:pyridoxal phosphate binding"/>
    <property type="evidence" value="ECO:0007669"/>
    <property type="project" value="UniProtKB-UniRule"/>
</dbReference>
<dbReference type="PIRSF" id="PIRSF000525">
    <property type="entry name" value="SerC"/>
    <property type="match status" value="1"/>
</dbReference>
<feature type="domain" description="Aminotransferase class V" evidence="12">
    <location>
        <begin position="5"/>
        <end position="346"/>
    </location>
</feature>
<comment type="caution">
    <text evidence="11">Lacks conserved residue(s) required for the propagation of feature annotation.</text>
</comment>
<evidence type="ECO:0000256" key="3">
    <source>
        <dbReference type="ARBA" id="ARBA00006904"/>
    </source>
</evidence>
<comment type="catalytic activity">
    <reaction evidence="10 11">
        <text>O-phospho-L-serine + 2-oxoglutarate = 3-phosphooxypyruvate + L-glutamate</text>
        <dbReference type="Rhea" id="RHEA:14329"/>
        <dbReference type="ChEBI" id="CHEBI:16810"/>
        <dbReference type="ChEBI" id="CHEBI:18110"/>
        <dbReference type="ChEBI" id="CHEBI:29985"/>
        <dbReference type="ChEBI" id="CHEBI:57524"/>
        <dbReference type="EC" id="2.6.1.52"/>
    </reaction>
</comment>